<feature type="domain" description="WRC" evidence="4">
    <location>
        <begin position="20"/>
        <end position="65"/>
    </location>
</feature>
<reference evidence="5 6" key="1">
    <citation type="submission" date="2024-11" db="EMBL/GenBank/DDBJ databases">
        <title>A near-complete genome assembly of Cinchona calisaya.</title>
        <authorList>
            <person name="Lian D.C."/>
            <person name="Zhao X.W."/>
            <person name="Wei L."/>
        </authorList>
    </citation>
    <scope>NUCLEOTIDE SEQUENCE [LARGE SCALE GENOMIC DNA]</scope>
    <source>
        <tissue evidence="5">Nenye</tissue>
    </source>
</reference>
<sequence>MNSSPDAKDIKMAEKYTNNSSPTTRCTRTNGRGWRCSQQCFSGYRMCEHHFIASKGCRKKKKNKNKNSSIRHKEAALKVKIAPSNATKVVQRELKNVGNSRTSRKWSDHFFTKDDDFEWISEVMDNTEAEKKIRMAENTINYSTIARCIRSNGKGWRCSEPSVAGHTMCEHHCALAKNGRRRDRKQKKKKKKTETLLQNELRNEFNKKQKMAKQDLE</sequence>
<feature type="domain" description="WRC" evidence="4">
    <location>
        <begin position="142"/>
        <end position="189"/>
    </location>
</feature>
<dbReference type="PANTHER" id="PTHR34122:SF4">
    <property type="entry name" value="WRC DOMAIN-CONTAINING PROTEIN"/>
    <property type="match status" value="1"/>
</dbReference>
<feature type="compositionally biased region" description="Basic and acidic residues" evidence="3">
    <location>
        <begin position="1"/>
        <end position="14"/>
    </location>
</feature>
<gene>
    <name evidence="5" type="ORF">ACH5RR_007475</name>
</gene>
<dbReference type="Proteomes" id="UP001630127">
    <property type="component" value="Unassembled WGS sequence"/>
</dbReference>
<evidence type="ECO:0000313" key="6">
    <source>
        <dbReference type="Proteomes" id="UP001630127"/>
    </source>
</evidence>
<feature type="compositionally biased region" description="Basic residues" evidence="3">
    <location>
        <begin position="179"/>
        <end position="192"/>
    </location>
</feature>
<keyword evidence="6" id="KW-1185">Reference proteome</keyword>
<feature type="compositionally biased region" description="Polar residues" evidence="3">
    <location>
        <begin position="16"/>
        <end position="29"/>
    </location>
</feature>
<comment type="caution">
    <text evidence="2">Lacks conserved residue(s) required for the propagation of feature annotation.</text>
</comment>
<accession>A0ABD3ARW0</accession>
<feature type="compositionally biased region" description="Basic and acidic residues" evidence="3">
    <location>
        <begin position="201"/>
        <end position="217"/>
    </location>
</feature>
<dbReference type="Pfam" id="PF08879">
    <property type="entry name" value="WRC"/>
    <property type="match status" value="2"/>
</dbReference>
<dbReference type="EMBL" id="JBJUIK010000003">
    <property type="protein sequence ID" value="KAL3533954.1"/>
    <property type="molecule type" value="Genomic_DNA"/>
</dbReference>
<evidence type="ECO:0000256" key="2">
    <source>
        <dbReference type="PROSITE-ProRule" id="PRU01002"/>
    </source>
</evidence>
<keyword evidence="1" id="KW-0539">Nucleus</keyword>
<feature type="region of interest" description="Disordered" evidence="3">
    <location>
        <begin position="1"/>
        <end position="29"/>
    </location>
</feature>
<feature type="region of interest" description="Disordered" evidence="3">
    <location>
        <begin position="179"/>
        <end position="217"/>
    </location>
</feature>
<evidence type="ECO:0000313" key="5">
    <source>
        <dbReference type="EMBL" id="KAL3533954.1"/>
    </source>
</evidence>
<dbReference type="PROSITE" id="PS51667">
    <property type="entry name" value="WRC"/>
    <property type="match status" value="2"/>
</dbReference>
<evidence type="ECO:0000259" key="4">
    <source>
        <dbReference type="PROSITE" id="PS51667"/>
    </source>
</evidence>
<organism evidence="5 6">
    <name type="scientific">Cinchona calisaya</name>
    <dbReference type="NCBI Taxonomy" id="153742"/>
    <lineage>
        <taxon>Eukaryota</taxon>
        <taxon>Viridiplantae</taxon>
        <taxon>Streptophyta</taxon>
        <taxon>Embryophyta</taxon>
        <taxon>Tracheophyta</taxon>
        <taxon>Spermatophyta</taxon>
        <taxon>Magnoliopsida</taxon>
        <taxon>eudicotyledons</taxon>
        <taxon>Gunneridae</taxon>
        <taxon>Pentapetalae</taxon>
        <taxon>asterids</taxon>
        <taxon>lamiids</taxon>
        <taxon>Gentianales</taxon>
        <taxon>Rubiaceae</taxon>
        <taxon>Cinchonoideae</taxon>
        <taxon>Cinchoneae</taxon>
        <taxon>Cinchona</taxon>
    </lineage>
</organism>
<name>A0ABD3ARW0_9GENT</name>
<comment type="caution">
    <text evidence="5">The sequence shown here is derived from an EMBL/GenBank/DDBJ whole genome shotgun (WGS) entry which is preliminary data.</text>
</comment>
<dbReference type="InterPro" id="IPR014977">
    <property type="entry name" value="WRC_dom"/>
</dbReference>
<evidence type="ECO:0000256" key="3">
    <source>
        <dbReference type="SAM" id="MobiDB-lite"/>
    </source>
</evidence>
<evidence type="ECO:0000256" key="1">
    <source>
        <dbReference type="ARBA" id="ARBA00023242"/>
    </source>
</evidence>
<proteinExistence type="predicted"/>
<dbReference type="AlphaFoldDB" id="A0ABD3ARW0"/>
<dbReference type="PANTHER" id="PTHR34122">
    <property type="entry name" value="EXPRESSED PROTEIN-RELATED"/>
    <property type="match status" value="1"/>
</dbReference>
<protein>
    <recommendedName>
        <fullName evidence="4">WRC domain-containing protein</fullName>
    </recommendedName>
</protein>